<gene>
    <name evidence="2" type="ORF">ACFPT7_00780</name>
</gene>
<feature type="region of interest" description="Disordered" evidence="1">
    <location>
        <begin position="19"/>
        <end position="53"/>
    </location>
</feature>
<sequence>MKNRELELPGSYSFRVLREKWATPPTNTPQPPTPRYPVAMPRKPTATKKRKSPPYPFLTEALAPLDPEIRPMFSGYAVYIGDKIVCMLRDSAKATEDNGLWLVLSESTDPADPSLRKEFPSLRRIVLLGDKISHWLLIPADGPDFETESLHACDLIRRHDARIGRIPESRKSKPSKPKNR</sequence>
<reference evidence="3" key="1">
    <citation type="journal article" date="2019" name="Int. J. Syst. Evol. Microbiol.">
        <title>The Global Catalogue of Microorganisms (GCM) 10K type strain sequencing project: providing services to taxonomists for standard genome sequencing and annotation.</title>
        <authorList>
            <consortium name="The Broad Institute Genomics Platform"/>
            <consortium name="The Broad Institute Genome Sequencing Center for Infectious Disease"/>
            <person name="Wu L."/>
            <person name="Ma J."/>
        </authorList>
    </citation>
    <scope>NUCLEOTIDE SEQUENCE [LARGE SCALE GENOMIC DNA]</scope>
    <source>
        <strain evidence="3">JCM 4087</strain>
    </source>
</reference>
<organism evidence="2 3">
    <name type="scientific">Acidicapsa dinghuensis</name>
    <dbReference type="NCBI Taxonomy" id="2218256"/>
    <lineage>
        <taxon>Bacteria</taxon>
        <taxon>Pseudomonadati</taxon>
        <taxon>Acidobacteriota</taxon>
        <taxon>Terriglobia</taxon>
        <taxon>Terriglobales</taxon>
        <taxon>Acidobacteriaceae</taxon>
        <taxon>Acidicapsa</taxon>
    </lineage>
</organism>
<name>A0ABW1E9A0_9BACT</name>
<proteinExistence type="predicted"/>
<evidence type="ECO:0000313" key="2">
    <source>
        <dbReference type="EMBL" id="MFC5860820.1"/>
    </source>
</evidence>
<evidence type="ECO:0000256" key="1">
    <source>
        <dbReference type="SAM" id="MobiDB-lite"/>
    </source>
</evidence>
<dbReference type="RefSeq" id="WP_263335038.1">
    <property type="nucleotide sequence ID" value="NZ_JAGSYH010000002.1"/>
</dbReference>
<dbReference type="Proteomes" id="UP001596091">
    <property type="component" value="Unassembled WGS sequence"/>
</dbReference>
<dbReference type="EMBL" id="JBHSPH010000001">
    <property type="protein sequence ID" value="MFC5860820.1"/>
    <property type="molecule type" value="Genomic_DNA"/>
</dbReference>
<feature type="compositionally biased region" description="Pro residues" evidence="1">
    <location>
        <begin position="26"/>
        <end position="35"/>
    </location>
</feature>
<evidence type="ECO:0000313" key="3">
    <source>
        <dbReference type="Proteomes" id="UP001596091"/>
    </source>
</evidence>
<protein>
    <submittedName>
        <fullName evidence="2">TfoX/Sxy family protein</fullName>
    </submittedName>
</protein>
<comment type="caution">
    <text evidence="2">The sequence shown here is derived from an EMBL/GenBank/DDBJ whole genome shotgun (WGS) entry which is preliminary data.</text>
</comment>
<keyword evidence="3" id="KW-1185">Reference proteome</keyword>
<accession>A0ABW1E9A0</accession>